<evidence type="ECO:0000313" key="3">
    <source>
        <dbReference type="Proteomes" id="UP000594195"/>
    </source>
</evidence>
<dbReference type="AlphaFoldDB" id="A0A7M2YC18"/>
<dbReference type="Gene3D" id="3.90.1200.10">
    <property type="match status" value="1"/>
</dbReference>
<dbReference type="InterPro" id="IPR002575">
    <property type="entry name" value="Aminoglycoside_PTrfase"/>
</dbReference>
<proteinExistence type="predicted"/>
<dbReference type="KEGG" id="kfa:Q73A0000_11410"/>
<evidence type="ECO:0000259" key="1">
    <source>
        <dbReference type="Pfam" id="PF01636"/>
    </source>
</evidence>
<sequence>MTDQKAKDFFEKYTGKAAQEFFTLAQSGSARVNYVGESSGVKYIITFNENIRENESFYYFSDLFSELKVNAPKVLKISEDRSLYIQEFLGKQTLSEVIEKEGLTERVKTLVKKTLQQLAEVQIKTENKIDYSKTFEYENYNDLPITSDLFYFKSFIADVLEISYHKSSLLLEFKKLVSKIENLDPTGIMMRDFQARNIMVNHQDEIFFIDYQSAMKGPLIYDVISFLFQAKANFPTDFKNEMQDYYFSLWNDEKATQLRNTVKPIQLIRFLQVLGAYGFRGLIQRKQHFISSIDKGIENLYQFSNSWEEMDEYPELKNLIEKLNSVEIKQKIGMIIRMDKK</sequence>
<gene>
    <name evidence="2" type="ORF">Q73A0000_11410</name>
</gene>
<protein>
    <submittedName>
        <fullName evidence="2">Aminoglycoside phosphotransferase</fullName>
    </submittedName>
</protein>
<dbReference type="InterPro" id="IPR011009">
    <property type="entry name" value="Kinase-like_dom_sf"/>
</dbReference>
<dbReference type="EMBL" id="CP040442">
    <property type="protein sequence ID" value="QOW10923.1"/>
    <property type="molecule type" value="Genomic_DNA"/>
</dbReference>
<dbReference type="Pfam" id="PF01636">
    <property type="entry name" value="APH"/>
    <property type="match status" value="1"/>
</dbReference>
<dbReference type="SUPFAM" id="SSF56112">
    <property type="entry name" value="Protein kinase-like (PK-like)"/>
    <property type="match status" value="1"/>
</dbReference>
<dbReference type="RefSeq" id="WP_193811090.1">
    <property type="nucleotide sequence ID" value="NZ_CP040442.1"/>
</dbReference>
<dbReference type="Proteomes" id="UP000594195">
    <property type="component" value="Chromosome"/>
</dbReference>
<accession>A0A7M2YC18</accession>
<reference evidence="2 3" key="1">
    <citation type="submission" date="2019-05" db="EMBL/GenBank/DDBJ databases">
        <title>Chryseobacterium sp. isolated from King George Island, maritime Antarctica.</title>
        <authorList>
            <person name="Peng X."/>
        </authorList>
    </citation>
    <scope>NUCLEOTIDE SEQUENCE [LARGE SCALE GENOMIC DNA]</scope>
    <source>
        <strain evidence="2 3">7-3A</strain>
    </source>
</reference>
<evidence type="ECO:0000313" key="2">
    <source>
        <dbReference type="EMBL" id="QOW10923.1"/>
    </source>
</evidence>
<keyword evidence="2" id="KW-0808">Transferase</keyword>
<dbReference type="GO" id="GO:0016740">
    <property type="term" value="F:transferase activity"/>
    <property type="evidence" value="ECO:0007669"/>
    <property type="project" value="UniProtKB-KW"/>
</dbReference>
<feature type="domain" description="Aminoglycoside phosphotransferase" evidence="1">
    <location>
        <begin position="29"/>
        <end position="247"/>
    </location>
</feature>
<keyword evidence="3" id="KW-1185">Reference proteome</keyword>
<name>A0A7M2YC18_9FLAO</name>
<organism evidence="2 3">
    <name type="scientific">Kaistella flava</name>
    <name type="common">ex Peng et al. 2021</name>
    <dbReference type="NCBI Taxonomy" id="2038776"/>
    <lineage>
        <taxon>Bacteria</taxon>
        <taxon>Pseudomonadati</taxon>
        <taxon>Bacteroidota</taxon>
        <taxon>Flavobacteriia</taxon>
        <taxon>Flavobacteriales</taxon>
        <taxon>Weeksellaceae</taxon>
        <taxon>Chryseobacterium group</taxon>
        <taxon>Kaistella</taxon>
    </lineage>
</organism>